<evidence type="ECO:0000256" key="2">
    <source>
        <dbReference type="ARBA" id="ARBA00022803"/>
    </source>
</evidence>
<evidence type="ECO:0000313" key="5">
    <source>
        <dbReference type="Proteomes" id="UP000004682"/>
    </source>
</evidence>
<evidence type="ECO:0000313" key="4">
    <source>
        <dbReference type="EMBL" id="EIP87887.1"/>
    </source>
</evidence>
<dbReference type="Gene3D" id="1.25.40.10">
    <property type="entry name" value="Tetratricopeptide repeat domain"/>
    <property type="match status" value="6"/>
</dbReference>
<dbReference type="PROSITE" id="PS50293">
    <property type="entry name" value="TPR_REGION"/>
    <property type="match status" value="1"/>
</dbReference>
<name>A0ABN0G6I6_9BURK</name>
<dbReference type="PANTHER" id="PTHR44858">
    <property type="entry name" value="TETRATRICOPEPTIDE REPEAT PROTEIN 6"/>
    <property type="match status" value="1"/>
</dbReference>
<accession>A0ABN0G6I6</accession>
<sequence length="762" mass="82710">MIAATAASDGRAAAPAIGKGANVTVEHRHEAHAGASGNDASGQWQSAAVLARARNWHSAGRLDDAACEYLRVLAKAPDDPRALHLYGVLQFQRGAADDAESLLRRSIAIESGVRALSDLGAIAGERGRLDEALEHFAAALRAEPGDVQTLVRRGNTLLALRRHDDALASFDRALAVSPLVLDALCNRGSALRALGRFDEALDTYDRALMVEPRSFESWFNRGLVLRELGRPADALPCFDRALAIRPGMAAIAAERGRALVALGRYGEALAAYDEVIAADPACVDALHDSAVALARLGRADEALMRCERVLALDPLHARALASRGDALLQLERYGDALDSYARALAIEPHSAETLCNRGTALRFLKRFDEALASCNAALACDGRFAHAWMARGGVLRDLHRHDEAAASLDRALALRPDHAANWLDRGNLHADMAQMDDARAAYDRAIALHPGYVDAHVARASLHLMAGEFARGWPEYEWRLRDARLARHDRPFTQPSWRGDAPLDGKTLLIHAEQGVGDTLQFCRYVPLAAARGARVVFEVAPPLRTLMASLHGAADVIARGAPLPPFDCRAPLLSLPLAFRTDEASIPRAAAYLHADPQRTREWDASLGARRRPRIGLAWAGDPAHRNDHNRSIDLARLAPLFDLDIDWVSLQKPVREHDEALLATVPVRCVDDELGDFADTAALIGALDLVIAVDSAVAHLAGALGHPVWLLLPDPPDWRWMRARTDSPWYPSARLFRQPAPGKWADVIDAVLAAIEAMAR</sequence>
<feature type="repeat" description="TPR" evidence="3">
    <location>
        <begin position="215"/>
        <end position="248"/>
    </location>
</feature>
<feature type="repeat" description="TPR" evidence="3">
    <location>
        <begin position="181"/>
        <end position="214"/>
    </location>
</feature>
<evidence type="ECO:0000256" key="1">
    <source>
        <dbReference type="ARBA" id="ARBA00022737"/>
    </source>
</evidence>
<feature type="repeat" description="TPR" evidence="3">
    <location>
        <begin position="249"/>
        <end position="282"/>
    </location>
</feature>
<protein>
    <submittedName>
        <fullName evidence="4">TPR repeat-containing protein</fullName>
    </submittedName>
</protein>
<feature type="repeat" description="TPR" evidence="3">
    <location>
        <begin position="147"/>
        <end position="180"/>
    </location>
</feature>
<dbReference type="InterPro" id="IPR011990">
    <property type="entry name" value="TPR-like_helical_dom_sf"/>
</dbReference>
<keyword evidence="2 3" id="KW-0802">TPR repeat</keyword>
<dbReference type="InterPro" id="IPR019734">
    <property type="entry name" value="TPR_rpt"/>
</dbReference>
<dbReference type="PANTHER" id="PTHR44858:SF1">
    <property type="entry name" value="UDP-N-ACETYLGLUCOSAMINE--PEPTIDE N-ACETYLGLUCOSAMINYLTRANSFERASE SPINDLY-RELATED"/>
    <property type="match status" value="1"/>
</dbReference>
<dbReference type="PROSITE" id="PS50005">
    <property type="entry name" value="TPR"/>
    <property type="match status" value="8"/>
</dbReference>
<dbReference type="EMBL" id="JH692063">
    <property type="protein sequence ID" value="EIP87887.1"/>
    <property type="molecule type" value="Genomic_DNA"/>
</dbReference>
<dbReference type="SUPFAM" id="SSF48452">
    <property type="entry name" value="TPR-like"/>
    <property type="match status" value="2"/>
</dbReference>
<feature type="repeat" description="TPR" evidence="3">
    <location>
        <begin position="113"/>
        <end position="146"/>
    </location>
</feature>
<feature type="repeat" description="TPR" evidence="3">
    <location>
        <begin position="317"/>
        <end position="350"/>
    </location>
</feature>
<dbReference type="Pfam" id="PF13432">
    <property type="entry name" value="TPR_16"/>
    <property type="match status" value="6"/>
</dbReference>
<proteinExistence type="predicted"/>
<dbReference type="Pfam" id="PF13181">
    <property type="entry name" value="TPR_8"/>
    <property type="match status" value="1"/>
</dbReference>
<organism evidence="4 5">
    <name type="scientific">Burkholderia humptydooensis MSMB43</name>
    <dbReference type="NCBI Taxonomy" id="441157"/>
    <lineage>
        <taxon>Bacteria</taxon>
        <taxon>Pseudomonadati</taxon>
        <taxon>Pseudomonadota</taxon>
        <taxon>Betaproteobacteria</taxon>
        <taxon>Burkholderiales</taxon>
        <taxon>Burkholderiaceae</taxon>
        <taxon>Burkholderia</taxon>
        <taxon>pseudomallei group</taxon>
    </lineage>
</organism>
<reference evidence="5" key="1">
    <citation type="journal article" date="2012" name="J. Bacteriol.">
        <title>Revised Genome Sequence of Burkholderia thailandensis MSMB43 with Improved Annotation.</title>
        <authorList>
            <person name="Zhuo Y."/>
            <person name="Liu L."/>
            <person name="Wang Q."/>
            <person name="Liu X."/>
            <person name="Ren B."/>
            <person name="Liu M."/>
            <person name="Ni P."/>
            <person name="Cheng Y.Q."/>
            <person name="Zhang L."/>
        </authorList>
    </citation>
    <scope>NUCLEOTIDE SEQUENCE [LARGE SCALE GENOMIC DNA]</scope>
    <source>
        <strain evidence="5">MSMB43</strain>
    </source>
</reference>
<evidence type="ECO:0000256" key="3">
    <source>
        <dbReference type="PROSITE-ProRule" id="PRU00339"/>
    </source>
</evidence>
<dbReference type="Proteomes" id="UP000004682">
    <property type="component" value="Unassembled WGS sequence"/>
</dbReference>
<gene>
    <name evidence="4" type="ORF">A33K_15908</name>
</gene>
<keyword evidence="5" id="KW-1185">Reference proteome</keyword>
<feature type="repeat" description="TPR" evidence="3">
    <location>
        <begin position="385"/>
        <end position="418"/>
    </location>
</feature>
<dbReference type="SMART" id="SM00028">
    <property type="entry name" value="TPR"/>
    <property type="match status" value="11"/>
</dbReference>
<dbReference type="Gene3D" id="3.40.50.2000">
    <property type="entry name" value="Glycogen Phosphorylase B"/>
    <property type="match status" value="1"/>
</dbReference>
<dbReference type="SUPFAM" id="SSF53756">
    <property type="entry name" value="UDP-Glycosyltransferase/glycogen phosphorylase"/>
    <property type="match status" value="1"/>
</dbReference>
<dbReference type="InterPro" id="IPR050498">
    <property type="entry name" value="Ycf3"/>
</dbReference>
<feature type="repeat" description="TPR" evidence="3">
    <location>
        <begin position="419"/>
        <end position="452"/>
    </location>
</feature>
<keyword evidence="1" id="KW-0677">Repeat</keyword>